<keyword evidence="7" id="KW-0234">DNA repair</keyword>
<dbReference type="Pfam" id="PF00817">
    <property type="entry name" value="IMS"/>
    <property type="match status" value="1"/>
</dbReference>
<dbReference type="FunFam" id="3.40.1170.60:FF:000008">
    <property type="entry name" value="DNA polymerase eta subunit"/>
    <property type="match status" value="1"/>
</dbReference>
<feature type="region of interest" description="Disordered" evidence="10">
    <location>
        <begin position="556"/>
        <end position="593"/>
    </location>
</feature>
<dbReference type="AlphaFoldDB" id="A0A9P6HNE1"/>
<protein>
    <recommendedName>
        <fullName evidence="9">DNA polymerase eta</fullName>
    </recommendedName>
</protein>
<dbReference type="InterPro" id="IPR052230">
    <property type="entry name" value="DNA_polymerase_eta"/>
</dbReference>
<dbReference type="GO" id="GO:0008270">
    <property type="term" value="F:zinc ion binding"/>
    <property type="evidence" value="ECO:0007669"/>
    <property type="project" value="UniProtKB-KW"/>
</dbReference>
<dbReference type="InterPro" id="IPR036775">
    <property type="entry name" value="DNA_pol_Y-fam_lit_finger_sf"/>
</dbReference>
<feature type="region of interest" description="Disordered" evidence="10">
    <location>
        <begin position="640"/>
        <end position="690"/>
    </location>
</feature>
<evidence type="ECO:0000256" key="9">
    <source>
        <dbReference type="ARBA" id="ARBA00044975"/>
    </source>
</evidence>
<feature type="region of interest" description="Disordered" evidence="10">
    <location>
        <begin position="243"/>
        <end position="262"/>
    </location>
</feature>
<dbReference type="PROSITE" id="PS50173">
    <property type="entry name" value="UMUC"/>
    <property type="match status" value="1"/>
</dbReference>
<dbReference type="GO" id="GO:0003887">
    <property type="term" value="F:DNA-directed DNA polymerase activity"/>
    <property type="evidence" value="ECO:0007669"/>
    <property type="project" value="TreeGrafter"/>
</dbReference>
<sequence>MWFSLAVTRFLWDKVTWERKRFKRNSPSRGLVLTPQPRLFLIYKTHSRPRRLSLRLAFMWKGKSAVTDSDSEFVDLNPTITYRHLLSHALGVKDPLRVIALCDSDAFYAGCEMVRLGVDPEQPLVVSQWDSIIAVNYPSRKFGITRMDKVKDAQKRCPNLVVVHVATYKEGDAEPEYWENPDTKTHKVSLDFYRRESNKIHNMFKESLPAGAELEKASIDECFIDFTRPVREELLRRYPHLAQAPPGAADTPLPPPPTTVTWNANLVSIRPKDDVANNLQESSTSTLGDPEPEDSLITWHDVALSVAVDMMQSARDQVRTKLGYSTSAGIARNKFLAKLTASYRKPNSQSVLRNAMIPHYLRPFPFQKIRFLGGKLGNAVAKEYEASTVGDLLAVSLDEFQRTFGEDSIWIWEIVRGIDRSEVKEKPPNSKSMGASKNLPTPVTMSCEGPHWIRVMAAELTLRLNDARKISPGLWPRTIALSTRQGWSATQRKQAPFPFLRNVTIDAVAAAGDKLWKELVGPLNSTKPLSTKITHVSLSFNGVEAGEVNQQGIEGFLSKAPSSPRKRKRQANSDDEEIVETLPASSSGESGPKPDIDYFICDRCKRRIALPEELTMFASELDEDTKKDALGSLRAEHQDFHFAQDLSKMPSDDERPEKPNPKWTVQPRKKGKHKDGGTNGEGIERFFTKR</sequence>
<dbReference type="InterPro" id="IPR001126">
    <property type="entry name" value="UmuC"/>
</dbReference>
<gene>
    <name evidence="13" type="ORF">BJ322DRAFT_1036043</name>
</gene>
<dbReference type="GO" id="GO:0003684">
    <property type="term" value="F:damaged DNA binding"/>
    <property type="evidence" value="ECO:0007669"/>
    <property type="project" value="InterPro"/>
</dbReference>
<dbReference type="Pfam" id="PF21704">
    <property type="entry name" value="POLH-Rev1_HhH"/>
    <property type="match status" value="1"/>
</dbReference>
<evidence type="ECO:0000256" key="7">
    <source>
        <dbReference type="ARBA" id="ARBA00023204"/>
    </source>
</evidence>
<dbReference type="GO" id="GO:0007064">
    <property type="term" value="P:mitotic sister chromatid cohesion"/>
    <property type="evidence" value="ECO:0007669"/>
    <property type="project" value="UniProtKB-ARBA"/>
</dbReference>
<keyword evidence="8" id="KW-0539">Nucleus</keyword>
<dbReference type="Gene3D" id="3.30.1490.100">
    <property type="entry name" value="DNA polymerase, Y-family, little finger domain"/>
    <property type="match status" value="1"/>
</dbReference>
<accession>A0A9P6HNE1</accession>
<dbReference type="EMBL" id="WIUZ02000002">
    <property type="protein sequence ID" value="KAF9790376.1"/>
    <property type="molecule type" value="Genomic_DNA"/>
</dbReference>
<dbReference type="Proteomes" id="UP000736335">
    <property type="component" value="Unassembled WGS sequence"/>
</dbReference>
<evidence type="ECO:0000256" key="1">
    <source>
        <dbReference type="ARBA" id="ARBA00004123"/>
    </source>
</evidence>
<reference evidence="13" key="1">
    <citation type="journal article" date="2020" name="Nat. Commun.">
        <title>Large-scale genome sequencing of mycorrhizal fungi provides insights into the early evolution of symbiotic traits.</title>
        <authorList>
            <person name="Miyauchi S."/>
            <person name="Kiss E."/>
            <person name="Kuo A."/>
            <person name="Drula E."/>
            <person name="Kohler A."/>
            <person name="Sanchez-Garcia M."/>
            <person name="Morin E."/>
            <person name="Andreopoulos B."/>
            <person name="Barry K.W."/>
            <person name="Bonito G."/>
            <person name="Buee M."/>
            <person name="Carver A."/>
            <person name="Chen C."/>
            <person name="Cichocki N."/>
            <person name="Clum A."/>
            <person name="Culley D."/>
            <person name="Crous P.W."/>
            <person name="Fauchery L."/>
            <person name="Girlanda M."/>
            <person name="Hayes R.D."/>
            <person name="Keri Z."/>
            <person name="LaButti K."/>
            <person name="Lipzen A."/>
            <person name="Lombard V."/>
            <person name="Magnuson J."/>
            <person name="Maillard F."/>
            <person name="Murat C."/>
            <person name="Nolan M."/>
            <person name="Ohm R.A."/>
            <person name="Pangilinan J."/>
            <person name="Pereira M.F."/>
            <person name="Perotto S."/>
            <person name="Peter M."/>
            <person name="Pfister S."/>
            <person name="Riley R."/>
            <person name="Sitrit Y."/>
            <person name="Stielow J.B."/>
            <person name="Szollosi G."/>
            <person name="Zifcakova L."/>
            <person name="Stursova M."/>
            <person name="Spatafora J.W."/>
            <person name="Tedersoo L."/>
            <person name="Vaario L.M."/>
            <person name="Yamada A."/>
            <person name="Yan M."/>
            <person name="Wang P."/>
            <person name="Xu J."/>
            <person name="Bruns T."/>
            <person name="Baldrian P."/>
            <person name="Vilgalys R."/>
            <person name="Dunand C."/>
            <person name="Henrissat B."/>
            <person name="Grigoriev I.V."/>
            <person name="Hibbett D."/>
            <person name="Nagy L.G."/>
            <person name="Martin F.M."/>
        </authorList>
    </citation>
    <scope>NUCLEOTIDE SEQUENCE</scope>
    <source>
        <strain evidence="13">UH-Tt-Lm1</strain>
    </source>
</reference>
<evidence type="ECO:0000256" key="10">
    <source>
        <dbReference type="SAM" id="MobiDB-lite"/>
    </source>
</evidence>
<feature type="domain" description="UmuC" evidence="11">
    <location>
        <begin position="99"/>
        <end position="373"/>
    </location>
</feature>
<name>A0A9P6HNE1_9AGAM</name>
<dbReference type="SUPFAM" id="SSF100879">
    <property type="entry name" value="Lesion bypass DNA polymerase (Y-family), little finger domain"/>
    <property type="match status" value="1"/>
</dbReference>
<dbReference type="PANTHER" id="PTHR45873">
    <property type="entry name" value="DNA POLYMERASE ETA"/>
    <property type="match status" value="1"/>
</dbReference>
<dbReference type="InterPro" id="IPR041298">
    <property type="entry name" value="UBZ3"/>
</dbReference>
<dbReference type="PROSITE" id="PS51907">
    <property type="entry name" value="ZF_UBZ3"/>
    <property type="match status" value="1"/>
</dbReference>
<dbReference type="GO" id="GO:0070987">
    <property type="term" value="P:error-free translesion synthesis"/>
    <property type="evidence" value="ECO:0007669"/>
    <property type="project" value="UniProtKB-ARBA"/>
</dbReference>
<dbReference type="Gene3D" id="3.30.70.270">
    <property type="match status" value="1"/>
</dbReference>
<evidence type="ECO:0000256" key="4">
    <source>
        <dbReference type="ARBA" id="ARBA00022763"/>
    </source>
</evidence>
<reference evidence="13" key="2">
    <citation type="submission" date="2020-11" db="EMBL/GenBank/DDBJ databases">
        <authorList>
            <consortium name="DOE Joint Genome Institute"/>
            <person name="Kuo A."/>
            <person name="Miyauchi S."/>
            <person name="Kiss E."/>
            <person name="Drula E."/>
            <person name="Kohler A."/>
            <person name="Sanchez-Garcia M."/>
            <person name="Andreopoulos B."/>
            <person name="Barry K.W."/>
            <person name="Bonito G."/>
            <person name="Buee M."/>
            <person name="Carver A."/>
            <person name="Chen C."/>
            <person name="Cichocki N."/>
            <person name="Clum A."/>
            <person name="Culley D."/>
            <person name="Crous P.W."/>
            <person name="Fauchery L."/>
            <person name="Girlanda M."/>
            <person name="Hayes R."/>
            <person name="Keri Z."/>
            <person name="Labutti K."/>
            <person name="Lipzen A."/>
            <person name="Lombard V."/>
            <person name="Magnuson J."/>
            <person name="Maillard F."/>
            <person name="Morin E."/>
            <person name="Murat C."/>
            <person name="Nolan M."/>
            <person name="Ohm R."/>
            <person name="Pangilinan J."/>
            <person name="Pereira M."/>
            <person name="Perotto S."/>
            <person name="Peter M."/>
            <person name="Riley R."/>
            <person name="Sitrit Y."/>
            <person name="Stielow B."/>
            <person name="Szollosi G."/>
            <person name="Zifcakova L."/>
            <person name="Stursova M."/>
            <person name="Spatafora J.W."/>
            <person name="Tedersoo L."/>
            <person name="Vaario L.-M."/>
            <person name="Yamada A."/>
            <person name="Yan M."/>
            <person name="Wang P."/>
            <person name="Xu J."/>
            <person name="Bruns T."/>
            <person name="Baldrian P."/>
            <person name="Vilgalys R."/>
            <person name="Henrissat B."/>
            <person name="Grigoriev I.V."/>
            <person name="Hibbett D."/>
            <person name="Nagy L.G."/>
            <person name="Martin F.M."/>
        </authorList>
    </citation>
    <scope>NUCLEOTIDE SEQUENCE</scope>
    <source>
        <strain evidence="13">UH-Tt-Lm1</strain>
    </source>
</reference>
<dbReference type="FunFam" id="1.10.150.20:FF:000014">
    <property type="entry name" value="Polymerase (DNA directed), eta"/>
    <property type="match status" value="1"/>
</dbReference>
<dbReference type="GO" id="GO:0042276">
    <property type="term" value="P:error-prone translesion synthesis"/>
    <property type="evidence" value="ECO:0007669"/>
    <property type="project" value="TreeGrafter"/>
</dbReference>
<keyword evidence="5" id="KW-0863">Zinc-finger</keyword>
<dbReference type="Gene3D" id="1.10.150.20">
    <property type="entry name" value="5' to 3' exonuclease, C-terminal subdomain"/>
    <property type="match status" value="1"/>
</dbReference>
<evidence type="ECO:0000259" key="12">
    <source>
        <dbReference type="PROSITE" id="PS51907"/>
    </source>
</evidence>
<evidence type="ECO:0000256" key="2">
    <source>
        <dbReference type="ARBA" id="ARBA00022679"/>
    </source>
</evidence>
<dbReference type="SUPFAM" id="SSF56672">
    <property type="entry name" value="DNA/RNA polymerases"/>
    <property type="match status" value="1"/>
</dbReference>
<dbReference type="OrthoDB" id="5723at2759"/>
<keyword evidence="14" id="KW-1185">Reference proteome</keyword>
<dbReference type="GO" id="GO:0005634">
    <property type="term" value="C:nucleus"/>
    <property type="evidence" value="ECO:0007669"/>
    <property type="project" value="UniProtKB-SubCell"/>
</dbReference>
<evidence type="ECO:0000256" key="6">
    <source>
        <dbReference type="ARBA" id="ARBA00022833"/>
    </source>
</evidence>
<evidence type="ECO:0000313" key="14">
    <source>
        <dbReference type="Proteomes" id="UP000736335"/>
    </source>
</evidence>
<dbReference type="Pfam" id="PF11799">
    <property type="entry name" value="IMS_C"/>
    <property type="match status" value="1"/>
</dbReference>
<feature type="compositionally biased region" description="Basic and acidic residues" evidence="10">
    <location>
        <begin position="650"/>
        <end position="660"/>
    </location>
</feature>
<dbReference type="GO" id="GO:0006281">
    <property type="term" value="P:DNA repair"/>
    <property type="evidence" value="ECO:0007669"/>
    <property type="project" value="UniProtKB-KW"/>
</dbReference>
<organism evidence="13 14">
    <name type="scientific">Thelephora terrestris</name>
    <dbReference type="NCBI Taxonomy" id="56493"/>
    <lineage>
        <taxon>Eukaryota</taxon>
        <taxon>Fungi</taxon>
        <taxon>Dikarya</taxon>
        <taxon>Basidiomycota</taxon>
        <taxon>Agaricomycotina</taxon>
        <taxon>Agaricomycetes</taxon>
        <taxon>Thelephorales</taxon>
        <taxon>Thelephoraceae</taxon>
        <taxon>Thelephora</taxon>
    </lineage>
</organism>
<keyword evidence="4" id="KW-0227">DNA damage</keyword>
<feature type="domain" description="UBZ3-type" evidence="12">
    <location>
        <begin position="594"/>
        <end position="649"/>
    </location>
</feature>
<keyword evidence="6" id="KW-0862">Zinc</keyword>
<dbReference type="GO" id="GO:0009314">
    <property type="term" value="P:response to radiation"/>
    <property type="evidence" value="ECO:0007669"/>
    <property type="project" value="TreeGrafter"/>
</dbReference>
<evidence type="ECO:0000256" key="5">
    <source>
        <dbReference type="ARBA" id="ARBA00022771"/>
    </source>
</evidence>
<dbReference type="Gene3D" id="3.40.1170.60">
    <property type="match status" value="1"/>
</dbReference>
<dbReference type="InterPro" id="IPR017961">
    <property type="entry name" value="DNA_pol_Y-fam_little_finger"/>
</dbReference>
<evidence type="ECO:0000256" key="8">
    <source>
        <dbReference type="ARBA" id="ARBA00023242"/>
    </source>
</evidence>
<evidence type="ECO:0000259" key="11">
    <source>
        <dbReference type="PROSITE" id="PS50173"/>
    </source>
</evidence>
<dbReference type="PANTHER" id="PTHR45873:SF1">
    <property type="entry name" value="DNA POLYMERASE ETA"/>
    <property type="match status" value="1"/>
</dbReference>
<evidence type="ECO:0000256" key="3">
    <source>
        <dbReference type="ARBA" id="ARBA00022723"/>
    </source>
</evidence>
<comment type="subcellular location">
    <subcellularLocation>
        <location evidence="1">Nucleus</location>
    </subcellularLocation>
</comment>
<comment type="caution">
    <text evidence="13">The sequence shown here is derived from an EMBL/GenBank/DDBJ whole genome shotgun (WGS) entry which is preliminary data.</text>
</comment>
<dbReference type="InterPro" id="IPR043128">
    <property type="entry name" value="Rev_trsase/Diguanyl_cyclase"/>
</dbReference>
<dbReference type="GO" id="GO:0035861">
    <property type="term" value="C:site of double-strand break"/>
    <property type="evidence" value="ECO:0007669"/>
    <property type="project" value="TreeGrafter"/>
</dbReference>
<keyword evidence="3" id="KW-0479">Metal-binding</keyword>
<keyword evidence="2" id="KW-0808">Transferase</keyword>
<evidence type="ECO:0000313" key="13">
    <source>
        <dbReference type="EMBL" id="KAF9790376.1"/>
    </source>
</evidence>
<proteinExistence type="predicted"/>
<dbReference type="InterPro" id="IPR043502">
    <property type="entry name" value="DNA/RNA_pol_sf"/>
</dbReference>
<dbReference type="GO" id="GO:0005657">
    <property type="term" value="C:replication fork"/>
    <property type="evidence" value="ECO:0007669"/>
    <property type="project" value="UniProtKB-ARBA"/>
</dbReference>